<protein>
    <recommendedName>
        <fullName evidence="3">RNase H type-1 domain-containing protein</fullName>
    </recommendedName>
</protein>
<name>A0ABU6QSY7_9FABA</name>
<keyword evidence="2" id="KW-1185">Reference proteome</keyword>
<reference evidence="1 2" key="1">
    <citation type="journal article" date="2023" name="Plants (Basel)">
        <title>Bridging the Gap: Combining Genomics and Transcriptomics Approaches to Understand Stylosanthes scabra, an Orphan Legume from the Brazilian Caatinga.</title>
        <authorList>
            <person name="Ferreira-Neto J.R.C."/>
            <person name="da Silva M.D."/>
            <person name="Binneck E."/>
            <person name="de Melo N.F."/>
            <person name="da Silva R.H."/>
            <person name="de Melo A.L.T.M."/>
            <person name="Pandolfi V."/>
            <person name="Bustamante F.O."/>
            <person name="Brasileiro-Vidal A.C."/>
            <person name="Benko-Iseppon A.M."/>
        </authorList>
    </citation>
    <scope>NUCLEOTIDE SEQUENCE [LARGE SCALE GENOMIC DNA]</scope>
    <source>
        <tissue evidence="1">Leaves</tissue>
    </source>
</reference>
<dbReference type="PANTHER" id="PTHR47074">
    <property type="entry name" value="BNAC02G40300D PROTEIN"/>
    <property type="match status" value="1"/>
</dbReference>
<gene>
    <name evidence="1" type="ORF">PIB30_087582</name>
</gene>
<dbReference type="EMBL" id="JASCZI010001550">
    <property type="protein sequence ID" value="MED6115165.1"/>
    <property type="molecule type" value="Genomic_DNA"/>
</dbReference>
<evidence type="ECO:0000313" key="2">
    <source>
        <dbReference type="Proteomes" id="UP001341840"/>
    </source>
</evidence>
<evidence type="ECO:0008006" key="3">
    <source>
        <dbReference type="Google" id="ProtNLM"/>
    </source>
</evidence>
<accession>A0ABU6QSY7</accession>
<evidence type="ECO:0000313" key="1">
    <source>
        <dbReference type="EMBL" id="MED6115165.1"/>
    </source>
</evidence>
<dbReference type="Proteomes" id="UP001341840">
    <property type="component" value="Unassembled WGS sequence"/>
</dbReference>
<dbReference type="InterPro" id="IPR052929">
    <property type="entry name" value="RNase_H-like_EbsB-rel"/>
</dbReference>
<organism evidence="1 2">
    <name type="scientific">Stylosanthes scabra</name>
    <dbReference type="NCBI Taxonomy" id="79078"/>
    <lineage>
        <taxon>Eukaryota</taxon>
        <taxon>Viridiplantae</taxon>
        <taxon>Streptophyta</taxon>
        <taxon>Embryophyta</taxon>
        <taxon>Tracheophyta</taxon>
        <taxon>Spermatophyta</taxon>
        <taxon>Magnoliopsida</taxon>
        <taxon>eudicotyledons</taxon>
        <taxon>Gunneridae</taxon>
        <taxon>Pentapetalae</taxon>
        <taxon>rosids</taxon>
        <taxon>fabids</taxon>
        <taxon>Fabales</taxon>
        <taxon>Fabaceae</taxon>
        <taxon>Papilionoideae</taxon>
        <taxon>50 kb inversion clade</taxon>
        <taxon>dalbergioids sensu lato</taxon>
        <taxon>Dalbergieae</taxon>
        <taxon>Pterocarpus clade</taxon>
        <taxon>Stylosanthes</taxon>
    </lineage>
</organism>
<sequence length="109" mass="12263">MRLCEEFWIANKKEEGRRIEEGQSEQLRVRWEAPPTTHVKINVDAAVPKDKNGGVGIIVRDDLGQILAASTWAIPFLLEAHETEAFAAYKGFFLLRSAALRMLLLSQIA</sequence>
<proteinExistence type="predicted"/>
<comment type="caution">
    <text evidence="1">The sequence shown here is derived from an EMBL/GenBank/DDBJ whole genome shotgun (WGS) entry which is preliminary data.</text>
</comment>
<dbReference type="PANTHER" id="PTHR47074:SF48">
    <property type="entry name" value="POLYNUCLEOTIDYL TRANSFERASE, RIBONUCLEASE H-LIKE SUPERFAMILY PROTEIN"/>
    <property type="match status" value="1"/>
</dbReference>